<sequence>MRRSADLEIEINKTLTFDVFQSESMALEVVVDSDEDFRELETNVRTARSADEEDVYTTMIPSTTVNMTEAAPTADPNPRLQNVDSDRTDAEIPRKRFTTQLIVDKSNK</sequence>
<protein>
    <submittedName>
        <fullName evidence="2">Oidioi.mRNA.OKI2018_I69.PAR.g11790.t1.cds</fullName>
    </submittedName>
</protein>
<name>A0ABN7S217_OIKDI</name>
<reference evidence="2 3" key="1">
    <citation type="submission" date="2021-04" db="EMBL/GenBank/DDBJ databases">
        <authorList>
            <person name="Bliznina A."/>
        </authorList>
    </citation>
    <scope>NUCLEOTIDE SEQUENCE [LARGE SCALE GENOMIC DNA]</scope>
</reference>
<accession>A0ABN7S217</accession>
<keyword evidence="3" id="KW-1185">Reference proteome</keyword>
<dbReference type="EMBL" id="OU015568">
    <property type="protein sequence ID" value="CAG5088258.1"/>
    <property type="molecule type" value="Genomic_DNA"/>
</dbReference>
<gene>
    <name evidence="2" type="ORF">OKIOD_LOCUS3348</name>
</gene>
<proteinExistence type="predicted"/>
<feature type="region of interest" description="Disordered" evidence="1">
    <location>
        <begin position="68"/>
        <end position="90"/>
    </location>
</feature>
<evidence type="ECO:0000256" key="1">
    <source>
        <dbReference type="SAM" id="MobiDB-lite"/>
    </source>
</evidence>
<organism evidence="2 3">
    <name type="scientific">Oikopleura dioica</name>
    <name type="common">Tunicate</name>
    <dbReference type="NCBI Taxonomy" id="34765"/>
    <lineage>
        <taxon>Eukaryota</taxon>
        <taxon>Metazoa</taxon>
        <taxon>Chordata</taxon>
        <taxon>Tunicata</taxon>
        <taxon>Appendicularia</taxon>
        <taxon>Copelata</taxon>
        <taxon>Oikopleuridae</taxon>
        <taxon>Oikopleura</taxon>
    </lineage>
</organism>
<dbReference type="Proteomes" id="UP001158576">
    <property type="component" value="Chromosome PAR"/>
</dbReference>
<evidence type="ECO:0000313" key="3">
    <source>
        <dbReference type="Proteomes" id="UP001158576"/>
    </source>
</evidence>
<evidence type="ECO:0000313" key="2">
    <source>
        <dbReference type="EMBL" id="CAG5088258.1"/>
    </source>
</evidence>